<evidence type="ECO:0000256" key="4">
    <source>
        <dbReference type="ARBA" id="ARBA00023002"/>
    </source>
</evidence>
<dbReference type="Pfam" id="PF07992">
    <property type="entry name" value="Pyr_redox_2"/>
    <property type="match status" value="1"/>
</dbReference>
<dbReference type="InterPro" id="IPR016156">
    <property type="entry name" value="FAD/NAD-linked_Rdtase_dimer_sf"/>
</dbReference>
<dbReference type="Pfam" id="PF14759">
    <property type="entry name" value="Reductase_C"/>
    <property type="match status" value="1"/>
</dbReference>
<evidence type="ECO:0000259" key="5">
    <source>
        <dbReference type="Pfam" id="PF07992"/>
    </source>
</evidence>
<evidence type="ECO:0000313" key="8">
    <source>
        <dbReference type="Proteomes" id="UP000183376"/>
    </source>
</evidence>
<sequence>MIVGAGLTGAKAAETLREEGFTGQIVLIGEETERPYERPPLSKGYLLGDQERDAVHVHDAQWYDKNSVDLRLGQRVVGLDRAAHEVELDSGERIRYDKLLLATGASPRRLPIDGDVHYVRRLEDSDRLREALGSGGSVAIAGAGWIGLEIAAAARAKGCPVTVYEPAPTPLHAVLGPEIGGFFADLHRAEGVEFRFGESLPGKPNADVVVAGIGARPNTELAEAAGLTVEDGIVVDAGLRTSDPDIYAAGDVAAVPSTQYGRRLRVEHWGNAIAGGQAAAKSMLGNDISYDELPYFFSDQYDVGMEFTGWFAPGGYDRVVTRGDVAGRAFRAFWIADGRVVAGMHVNLWDEGLGRARELIHGGLPLDD</sequence>
<dbReference type="AlphaFoldDB" id="A0A1G9RZB8"/>
<keyword evidence="2" id="KW-0285">Flavoprotein</keyword>
<dbReference type="PRINTS" id="PR00411">
    <property type="entry name" value="PNDRDTASEI"/>
</dbReference>
<dbReference type="SUPFAM" id="SSF51905">
    <property type="entry name" value="FAD/NAD(P)-binding domain"/>
    <property type="match status" value="2"/>
</dbReference>
<feature type="domain" description="Reductase C-terminal" evidence="6">
    <location>
        <begin position="295"/>
        <end position="365"/>
    </location>
</feature>
<dbReference type="STRING" id="211114.SAMN04489726_0788"/>
<dbReference type="GO" id="GO:0051213">
    <property type="term" value="F:dioxygenase activity"/>
    <property type="evidence" value="ECO:0007669"/>
    <property type="project" value="UniProtKB-KW"/>
</dbReference>
<keyword evidence="8" id="KW-1185">Reference proteome</keyword>
<dbReference type="SUPFAM" id="SSF55424">
    <property type="entry name" value="FAD/NAD-linked reductases, dimerisation (C-terminal) domain"/>
    <property type="match status" value="1"/>
</dbReference>
<accession>A0A1G9RZB8</accession>
<dbReference type="GO" id="GO:0016651">
    <property type="term" value="F:oxidoreductase activity, acting on NAD(P)H"/>
    <property type="evidence" value="ECO:0007669"/>
    <property type="project" value="TreeGrafter"/>
</dbReference>
<comment type="cofactor">
    <cofactor evidence="1">
        <name>FAD</name>
        <dbReference type="ChEBI" id="CHEBI:57692"/>
    </cofactor>
</comment>
<organism evidence="7 8">
    <name type="scientific">Allokutzneria albata</name>
    <name type="common">Kibdelosporangium albatum</name>
    <dbReference type="NCBI Taxonomy" id="211114"/>
    <lineage>
        <taxon>Bacteria</taxon>
        <taxon>Bacillati</taxon>
        <taxon>Actinomycetota</taxon>
        <taxon>Actinomycetes</taxon>
        <taxon>Pseudonocardiales</taxon>
        <taxon>Pseudonocardiaceae</taxon>
        <taxon>Allokutzneria</taxon>
    </lineage>
</organism>
<dbReference type="Gene3D" id="3.50.50.60">
    <property type="entry name" value="FAD/NAD(P)-binding domain"/>
    <property type="match status" value="2"/>
</dbReference>
<reference evidence="7 8" key="1">
    <citation type="submission" date="2016-10" db="EMBL/GenBank/DDBJ databases">
        <authorList>
            <person name="de Groot N.N."/>
        </authorList>
    </citation>
    <scope>NUCLEOTIDE SEQUENCE [LARGE SCALE GENOMIC DNA]</scope>
    <source>
        <strain evidence="7 8">DSM 44149</strain>
    </source>
</reference>
<dbReference type="GO" id="GO:0005737">
    <property type="term" value="C:cytoplasm"/>
    <property type="evidence" value="ECO:0007669"/>
    <property type="project" value="TreeGrafter"/>
</dbReference>
<dbReference type="InterPro" id="IPR050446">
    <property type="entry name" value="FAD-oxidoreductase/Apoptosis"/>
</dbReference>
<evidence type="ECO:0000256" key="2">
    <source>
        <dbReference type="ARBA" id="ARBA00022630"/>
    </source>
</evidence>
<dbReference type="Proteomes" id="UP000183376">
    <property type="component" value="Chromosome I"/>
</dbReference>
<dbReference type="PANTHER" id="PTHR43557">
    <property type="entry name" value="APOPTOSIS-INDUCING FACTOR 1"/>
    <property type="match status" value="1"/>
</dbReference>
<dbReference type="EMBL" id="LT629701">
    <property type="protein sequence ID" value="SDM28504.1"/>
    <property type="molecule type" value="Genomic_DNA"/>
</dbReference>
<dbReference type="PRINTS" id="PR00368">
    <property type="entry name" value="FADPNR"/>
</dbReference>
<gene>
    <name evidence="7" type="ORF">SAMN04489726_0788</name>
</gene>
<feature type="domain" description="FAD/NAD(P)-binding" evidence="5">
    <location>
        <begin position="1"/>
        <end position="276"/>
    </location>
</feature>
<keyword evidence="3" id="KW-0274">FAD</keyword>
<protein>
    <submittedName>
        <fullName evidence="7">3-phenylpropionate/trans-cinnamate dioxygenase ferredoxin reductase subunit</fullName>
    </submittedName>
</protein>
<evidence type="ECO:0000256" key="3">
    <source>
        <dbReference type="ARBA" id="ARBA00022827"/>
    </source>
</evidence>
<dbReference type="InterPro" id="IPR028202">
    <property type="entry name" value="Reductase_C"/>
</dbReference>
<evidence type="ECO:0000259" key="6">
    <source>
        <dbReference type="Pfam" id="PF14759"/>
    </source>
</evidence>
<proteinExistence type="predicted"/>
<evidence type="ECO:0000256" key="1">
    <source>
        <dbReference type="ARBA" id="ARBA00001974"/>
    </source>
</evidence>
<dbReference type="PANTHER" id="PTHR43557:SF2">
    <property type="entry name" value="RIESKE DOMAIN-CONTAINING PROTEIN-RELATED"/>
    <property type="match status" value="1"/>
</dbReference>
<dbReference type="InterPro" id="IPR023753">
    <property type="entry name" value="FAD/NAD-binding_dom"/>
</dbReference>
<dbReference type="InterPro" id="IPR036188">
    <property type="entry name" value="FAD/NAD-bd_sf"/>
</dbReference>
<keyword evidence="7" id="KW-0223">Dioxygenase</keyword>
<keyword evidence="4" id="KW-0560">Oxidoreductase</keyword>
<name>A0A1G9RZB8_ALLAB</name>
<evidence type="ECO:0000313" key="7">
    <source>
        <dbReference type="EMBL" id="SDM28504.1"/>
    </source>
</evidence>
<dbReference type="Gene3D" id="3.30.390.30">
    <property type="match status" value="1"/>
</dbReference>
<dbReference type="eggNOG" id="COG0446">
    <property type="taxonomic scope" value="Bacteria"/>
</dbReference>